<evidence type="ECO:0000256" key="2">
    <source>
        <dbReference type="ARBA" id="ARBA00003921"/>
    </source>
</evidence>
<evidence type="ECO:0000256" key="19">
    <source>
        <dbReference type="HAMAP-Rule" id="MF_00037"/>
    </source>
</evidence>
<keyword evidence="22" id="KW-1185">Reference proteome</keyword>
<comment type="function">
    <text evidence="2 19">Cell wall formation.</text>
</comment>
<evidence type="ECO:0000256" key="1">
    <source>
        <dbReference type="ARBA" id="ARBA00001974"/>
    </source>
</evidence>
<dbReference type="NCBIfam" id="TIGR00179">
    <property type="entry name" value="murB"/>
    <property type="match status" value="1"/>
</dbReference>
<dbReference type="InterPro" id="IPR036318">
    <property type="entry name" value="FAD-bd_PCMH-like_sf"/>
</dbReference>
<keyword evidence="7 19" id="KW-0963">Cytoplasm</keyword>
<dbReference type="Gene3D" id="3.90.78.10">
    <property type="entry name" value="UDP-N-acetylenolpyruvoylglucosamine reductase, C-terminal domain"/>
    <property type="match status" value="1"/>
</dbReference>
<comment type="similarity">
    <text evidence="19">Belongs to the MurB family.</text>
</comment>
<dbReference type="InterPro" id="IPR011601">
    <property type="entry name" value="MurB_C"/>
</dbReference>
<comment type="caution">
    <text evidence="21">The sequence shown here is derived from an EMBL/GenBank/DDBJ whole genome shotgun (WGS) entry which is preliminary data.</text>
</comment>
<dbReference type="Pfam" id="PF02873">
    <property type="entry name" value="MurB_C"/>
    <property type="match status" value="1"/>
</dbReference>
<keyword evidence="16 19" id="KW-0961">Cell wall biogenesis/degradation</keyword>
<evidence type="ECO:0000256" key="12">
    <source>
        <dbReference type="ARBA" id="ARBA00022960"/>
    </source>
</evidence>
<dbReference type="NCBIfam" id="NF000755">
    <property type="entry name" value="PRK00046.1"/>
    <property type="match status" value="1"/>
</dbReference>
<evidence type="ECO:0000256" key="5">
    <source>
        <dbReference type="ARBA" id="ARBA00012518"/>
    </source>
</evidence>
<comment type="subcellular location">
    <subcellularLocation>
        <location evidence="3 19">Cytoplasm</location>
    </subcellularLocation>
</comment>
<comment type="cofactor">
    <cofactor evidence="1 19">
        <name>FAD</name>
        <dbReference type="ChEBI" id="CHEBI:57692"/>
    </cofactor>
</comment>
<feature type="active site" evidence="19">
    <location>
        <position position="172"/>
    </location>
</feature>
<evidence type="ECO:0000256" key="17">
    <source>
        <dbReference type="ARBA" id="ARBA00031026"/>
    </source>
</evidence>
<feature type="active site" evidence="19">
    <location>
        <position position="343"/>
    </location>
</feature>
<keyword evidence="12 19" id="KW-0133">Cell shape</keyword>
<dbReference type="EC" id="1.3.1.98" evidence="5 19"/>
<dbReference type="InterPro" id="IPR016169">
    <property type="entry name" value="FAD-bd_PCMH_sub2"/>
</dbReference>
<dbReference type="PANTHER" id="PTHR21071">
    <property type="entry name" value="UDP-N-ACETYLENOLPYRUVOYLGLUCOSAMINE REDUCTASE"/>
    <property type="match status" value="1"/>
</dbReference>
<keyword evidence="10 19" id="KW-0274">FAD</keyword>
<evidence type="ECO:0000256" key="18">
    <source>
        <dbReference type="ARBA" id="ARBA00048914"/>
    </source>
</evidence>
<protein>
    <recommendedName>
        <fullName evidence="6 19">UDP-N-acetylenolpyruvoylglucosamine reductase</fullName>
        <ecNumber evidence="5 19">1.3.1.98</ecNumber>
    </recommendedName>
    <alternativeName>
        <fullName evidence="17 19">UDP-N-acetylmuramate dehydrogenase</fullName>
    </alternativeName>
</protein>
<dbReference type="EMBL" id="JAPCIO010000002">
    <property type="protein sequence ID" value="MCW1147429.1"/>
    <property type="molecule type" value="Genomic_DNA"/>
</dbReference>
<dbReference type="PANTHER" id="PTHR21071:SF4">
    <property type="entry name" value="UDP-N-ACETYLENOLPYRUVOYLGLUCOSAMINE REDUCTASE"/>
    <property type="match status" value="1"/>
</dbReference>
<dbReference type="InterPro" id="IPR016166">
    <property type="entry name" value="FAD-bd_PCMH"/>
</dbReference>
<evidence type="ECO:0000256" key="14">
    <source>
        <dbReference type="ARBA" id="ARBA00023002"/>
    </source>
</evidence>
<keyword evidence="13 19" id="KW-0573">Peptidoglycan synthesis</keyword>
<evidence type="ECO:0000256" key="6">
    <source>
        <dbReference type="ARBA" id="ARBA00015188"/>
    </source>
</evidence>
<dbReference type="PROSITE" id="PS51387">
    <property type="entry name" value="FAD_PCMH"/>
    <property type="match status" value="1"/>
</dbReference>
<organism evidence="21 22">
    <name type="scientific">Flavobacterium lacisediminis</name>
    <dbReference type="NCBI Taxonomy" id="2989705"/>
    <lineage>
        <taxon>Bacteria</taxon>
        <taxon>Pseudomonadati</taxon>
        <taxon>Bacteroidota</taxon>
        <taxon>Flavobacteriia</taxon>
        <taxon>Flavobacteriales</taxon>
        <taxon>Flavobacteriaceae</taxon>
        <taxon>Flavobacterium</taxon>
    </lineage>
</organism>
<reference evidence="21" key="1">
    <citation type="submission" date="2022-10" db="EMBL/GenBank/DDBJ databases">
        <title>Flavobacterium sp. nov., a bacterium isolated from lake sediment.</title>
        <authorList>
            <person name="Qu J.-H."/>
        </authorList>
    </citation>
    <scope>NUCLEOTIDE SEQUENCE</scope>
    <source>
        <strain evidence="21">TH16-21</strain>
    </source>
</reference>
<name>A0ABT3EG57_9FLAO</name>
<keyword evidence="15 19" id="KW-0131">Cell cycle</keyword>
<evidence type="ECO:0000259" key="20">
    <source>
        <dbReference type="PROSITE" id="PS51387"/>
    </source>
</evidence>
<accession>A0ABT3EG57</accession>
<evidence type="ECO:0000313" key="21">
    <source>
        <dbReference type="EMBL" id="MCW1147429.1"/>
    </source>
</evidence>
<dbReference type="Gene3D" id="3.30.43.10">
    <property type="entry name" value="Uridine Diphospho-n-acetylenolpyruvylglucosamine Reductase, domain 2"/>
    <property type="match status" value="1"/>
</dbReference>
<evidence type="ECO:0000256" key="16">
    <source>
        <dbReference type="ARBA" id="ARBA00023316"/>
    </source>
</evidence>
<dbReference type="SUPFAM" id="SSF56194">
    <property type="entry name" value="Uridine diphospho-N-Acetylenolpyruvylglucosamine reductase, MurB, C-terminal domain"/>
    <property type="match status" value="1"/>
</dbReference>
<dbReference type="Proteomes" id="UP001165677">
    <property type="component" value="Unassembled WGS sequence"/>
</dbReference>
<evidence type="ECO:0000256" key="8">
    <source>
        <dbReference type="ARBA" id="ARBA00022618"/>
    </source>
</evidence>
<dbReference type="GO" id="GO:0008762">
    <property type="term" value="F:UDP-N-acetylmuramate dehydrogenase activity"/>
    <property type="evidence" value="ECO:0007669"/>
    <property type="project" value="UniProtKB-EC"/>
</dbReference>
<evidence type="ECO:0000256" key="10">
    <source>
        <dbReference type="ARBA" id="ARBA00022827"/>
    </source>
</evidence>
<comment type="catalytic activity">
    <reaction evidence="18 19">
        <text>UDP-N-acetyl-alpha-D-muramate + NADP(+) = UDP-N-acetyl-3-O-(1-carboxyvinyl)-alpha-D-glucosamine + NADPH + H(+)</text>
        <dbReference type="Rhea" id="RHEA:12248"/>
        <dbReference type="ChEBI" id="CHEBI:15378"/>
        <dbReference type="ChEBI" id="CHEBI:57783"/>
        <dbReference type="ChEBI" id="CHEBI:58349"/>
        <dbReference type="ChEBI" id="CHEBI:68483"/>
        <dbReference type="ChEBI" id="CHEBI:70757"/>
        <dbReference type="EC" id="1.3.1.98"/>
    </reaction>
</comment>
<evidence type="ECO:0000313" key="22">
    <source>
        <dbReference type="Proteomes" id="UP001165677"/>
    </source>
</evidence>
<dbReference type="InterPro" id="IPR006094">
    <property type="entry name" value="Oxid_FAD_bind_N"/>
</dbReference>
<evidence type="ECO:0000256" key="11">
    <source>
        <dbReference type="ARBA" id="ARBA00022857"/>
    </source>
</evidence>
<proteinExistence type="inferred from homology"/>
<keyword evidence="11 19" id="KW-0521">NADP</keyword>
<comment type="pathway">
    <text evidence="4 19">Cell wall biogenesis; peptidoglycan biosynthesis.</text>
</comment>
<dbReference type="HAMAP" id="MF_00037">
    <property type="entry name" value="MurB"/>
    <property type="match status" value="1"/>
</dbReference>
<evidence type="ECO:0000256" key="7">
    <source>
        <dbReference type="ARBA" id="ARBA00022490"/>
    </source>
</evidence>
<evidence type="ECO:0000256" key="13">
    <source>
        <dbReference type="ARBA" id="ARBA00022984"/>
    </source>
</evidence>
<dbReference type="Pfam" id="PF01565">
    <property type="entry name" value="FAD_binding_4"/>
    <property type="match status" value="1"/>
</dbReference>
<dbReference type="SUPFAM" id="SSF56176">
    <property type="entry name" value="FAD-binding/transporter-associated domain-like"/>
    <property type="match status" value="1"/>
</dbReference>
<keyword evidence="8 19" id="KW-0132">Cell division</keyword>
<evidence type="ECO:0000256" key="3">
    <source>
        <dbReference type="ARBA" id="ARBA00004496"/>
    </source>
</evidence>
<evidence type="ECO:0000256" key="15">
    <source>
        <dbReference type="ARBA" id="ARBA00023306"/>
    </source>
</evidence>
<dbReference type="InterPro" id="IPR036635">
    <property type="entry name" value="MurB_C_sf"/>
</dbReference>
<evidence type="ECO:0000256" key="4">
    <source>
        <dbReference type="ARBA" id="ARBA00004752"/>
    </source>
</evidence>
<keyword evidence="9 19" id="KW-0285">Flavoprotein</keyword>
<dbReference type="RefSeq" id="WP_264368446.1">
    <property type="nucleotide sequence ID" value="NZ_JAPCIO010000002.1"/>
</dbReference>
<gene>
    <name evidence="19 21" type="primary">murB</name>
    <name evidence="21" type="ORF">OJ995_04260</name>
</gene>
<feature type="active site" description="Proton donor" evidence="19">
    <location>
        <position position="247"/>
    </location>
</feature>
<feature type="domain" description="FAD-binding PCMH-type" evidence="20">
    <location>
        <begin position="29"/>
        <end position="196"/>
    </location>
</feature>
<dbReference type="InterPro" id="IPR003170">
    <property type="entry name" value="MurB"/>
</dbReference>
<dbReference type="Gene3D" id="3.30.465.10">
    <property type="match status" value="1"/>
</dbReference>
<sequence length="347" mass="38694">MHNTTFEKNYSTMNIQTNFSLKNYNTFGIEAKAKQFVSVSSIAELKEVLTKNDDIFILGGGSNMLLTQDIEKLVVHVNLKGREIVEENDDFAIVKAQAGENWHEFVLWCIDQYFGGIENLSLIPGNVGTTPIQNIGAYGVEIKDTMFSCEALNLKTLEIETFTNAQCKFEYRESVFKNELKNQYIITSVCFKLTKKNHKVSTTYGAIETELKQNGIENPTLKDVSNAVIAIRQSKLPDPKELGNSGSFFKNPIIAKEVYEKAKALHPEMPHYVVSETEVKVPAGWLIEQAGFKGKRFGDAGVHKNQALVLVNYGTATGAEIVALSRNIQQTILEKFGIAIEAEVNII</sequence>
<evidence type="ECO:0000256" key="9">
    <source>
        <dbReference type="ARBA" id="ARBA00022630"/>
    </source>
</evidence>
<keyword evidence="14 19" id="KW-0560">Oxidoreductase</keyword>
<dbReference type="InterPro" id="IPR016167">
    <property type="entry name" value="FAD-bd_PCMH_sub1"/>
</dbReference>
<dbReference type="NCBIfam" id="NF010478">
    <property type="entry name" value="PRK13903.1"/>
    <property type="match status" value="1"/>
</dbReference>